<accession>A0AA48HTP4</accession>
<dbReference type="InterPro" id="IPR029063">
    <property type="entry name" value="SAM-dependent_MTases_sf"/>
</dbReference>
<dbReference type="GO" id="GO:0008168">
    <property type="term" value="F:methyltransferase activity"/>
    <property type="evidence" value="ECO:0007669"/>
    <property type="project" value="UniProtKB-KW"/>
</dbReference>
<protein>
    <submittedName>
        <fullName evidence="7">Cyclopropane-fatty-acyl-phospholipid synthase</fullName>
    </submittedName>
</protein>
<name>A0AA48HTP4_9ALTE</name>
<dbReference type="SUPFAM" id="SSF53335">
    <property type="entry name" value="S-adenosyl-L-methionine-dependent methyltransferases"/>
    <property type="match status" value="1"/>
</dbReference>
<dbReference type="EMBL" id="AP027272">
    <property type="protein sequence ID" value="BDX08517.1"/>
    <property type="molecule type" value="Genomic_DNA"/>
</dbReference>
<keyword evidence="3" id="KW-0808">Transferase</keyword>
<proteinExistence type="inferred from homology"/>
<dbReference type="InterPro" id="IPR003333">
    <property type="entry name" value="CMAS"/>
</dbReference>
<dbReference type="Proteomes" id="UP001333710">
    <property type="component" value="Chromosome"/>
</dbReference>
<evidence type="ECO:0000256" key="5">
    <source>
        <dbReference type="ARBA" id="ARBA00023098"/>
    </source>
</evidence>
<keyword evidence="2" id="KW-0489">Methyltransferase</keyword>
<dbReference type="KEGG" id="pmaw:MACH26_40380"/>
<dbReference type="PANTHER" id="PTHR43667">
    <property type="entry name" value="CYCLOPROPANE-FATTY-ACYL-PHOSPHOLIPID SYNTHASE"/>
    <property type="match status" value="1"/>
</dbReference>
<evidence type="ECO:0000256" key="4">
    <source>
        <dbReference type="ARBA" id="ARBA00022691"/>
    </source>
</evidence>
<evidence type="ECO:0000256" key="2">
    <source>
        <dbReference type="ARBA" id="ARBA00022603"/>
    </source>
</evidence>
<dbReference type="Pfam" id="PF02353">
    <property type="entry name" value="CMAS"/>
    <property type="match status" value="1"/>
</dbReference>
<keyword evidence="8" id="KW-1185">Reference proteome</keyword>
<reference evidence="7" key="1">
    <citation type="submission" date="2023-01" db="EMBL/GenBank/DDBJ databases">
        <title>Complete genome sequence of Planctobacterium marinum strain Dej080120_11.</title>
        <authorList>
            <person name="Ueki S."/>
            <person name="Maruyama F."/>
        </authorList>
    </citation>
    <scope>NUCLEOTIDE SEQUENCE</scope>
    <source>
        <strain evidence="7">Dej080120_11</strain>
    </source>
</reference>
<sequence>MEQIQTTENLTRSRTTEFYQSMVFKILTEARIGRLTMKIGEESYGFGDANSELQAEVVVYDRQIFKTLMFKGSIGIAEDYVAGKWHSPDLTRVIEFFVANQDSLDAVESKFGPLVRLGYFFKKFKNRNNVAQAKKNILAHYDLGNHLYKRFLDSNMQYSSAIYPDTLTDLESAQVHKMDTICQRLALQPGEKVIEIGTGWGGLAVHMAKHYGVQVTTTTISDAQHEYAAQRIEQEGLQDSITLLRKDYRALEGEFDKLVSIEMIEAVGHEYLDGFFAKCSSLLKPNGLMLIQAITIADQRYDHYRKDVDFIQTYIFPGGCLPSIQRMSQCLSNNTDMVLHELHDIGLHYAKTLQDWREKFFEAWPELAKEGFDQQFKRLWEYYLCYCEGGFLQRAISTVHLVSRKPRFQG</sequence>
<dbReference type="InterPro" id="IPR050723">
    <property type="entry name" value="CFA/CMAS"/>
</dbReference>
<dbReference type="PIRSF" id="PIRSF003085">
    <property type="entry name" value="CMAS"/>
    <property type="match status" value="1"/>
</dbReference>
<dbReference type="RefSeq" id="WP_338294586.1">
    <property type="nucleotide sequence ID" value="NZ_AP027272.1"/>
</dbReference>
<dbReference type="AlphaFoldDB" id="A0AA48HTP4"/>
<keyword evidence="5" id="KW-0443">Lipid metabolism</keyword>
<dbReference type="GO" id="GO:0032259">
    <property type="term" value="P:methylation"/>
    <property type="evidence" value="ECO:0007669"/>
    <property type="project" value="UniProtKB-KW"/>
</dbReference>
<dbReference type="Gene3D" id="3.40.50.150">
    <property type="entry name" value="Vaccinia Virus protein VP39"/>
    <property type="match status" value="1"/>
</dbReference>
<evidence type="ECO:0000313" key="7">
    <source>
        <dbReference type="EMBL" id="BDX08517.1"/>
    </source>
</evidence>
<dbReference type="GO" id="GO:0008610">
    <property type="term" value="P:lipid biosynthetic process"/>
    <property type="evidence" value="ECO:0007669"/>
    <property type="project" value="InterPro"/>
</dbReference>
<organism evidence="7 8">
    <name type="scientific">Planctobacterium marinum</name>
    <dbReference type="NCBI Taxonomy" id="1631968"/>
    <lineage>
        <taxon>Bacteria</taxon>
        <taxon>Pseudomonadati</taxon>
        <taxon>Pseudomonadota</taxon>
        <taxon>Gammaproteobacteria</taxon>
        <taxon>Alteromonadales</taxon>
        <taxon>Alteromonadaceae</taxon>
        <taxon>Planctobacterium</taxon>
    </lineage>
</organism>
<keyword evidence="4" id="KW-0949">S-adenosyl-L-methionine</keyword>
<comment type="similarity">
    <text evidence="1">Belongs to the CFA/CMAS family.</text>
</comment>
<evidence type="ECO:0000313" key="8">
    <source>
        <dbReference type="Proteomes" id="UP001333710"/>
    </source>
</evidence>
<gene>
    <name evidence="7" type="primary">cfa</name>
    <name evidence="7" type="ORF">MACH26_40380</name>
</gene>
<evidence type="ECO:0000256" key="6">
    <source>
        <dbReference type="PIRSR" id="PIRSR003085-1"/>
    </source>
</evidence>
<evidence type="ECO:0000256" key="3">
    <source>
        <dbReference type="ARBA" id="ARBA00022679"/>
    </source>
</evidence>
<feature type="active site" evidence="6">
    <location>
        <position position="387"/>
    </location>
</feature>
<dbReference type="CDD" id="cd02440">
    <property type="entry name" value="AdoMet_MTases"/>
    <property type="match status" value="1"/>
</dbReference>
<evidence type="ECO:0000256" key="1">
    <source>
        <dbReference type="ARBA" id="ARBA00010815"/>
    </source>
</evidence>
<dbReference type="PANTHER" id="PTHR43667:SF2">
    <property type="entry name" value="FATTY ACID C-METHYL TRANSFERASE"/>
    <property type="match status" value="1"/>
</dbReference>